<feature type="transmembrane region" description="Helical" evidence="1">
    <location>
        <begin position="66"/>
        <end position="88"/>
    </location>
</feature>
<dbReference type="PANTHER" id="PTHR44757">
    <property type="entry name" value="DIGUANYLATE CYCLASE DGCP"/>
    <property type="match status" value="1"/>
</dbReference>
<dbReference type="InterPro" id="IPR029787">
    <property type="entry name" value="Nucleotide_cyclase"/>
</dbReference>
<keyword evidence="1" id="KW-1133">Transmembrane helix</keyword>
<dbReference type="Gene3D" id="3.30.70.270">
    <property type="match status" value="1"/>
</dbReference>
<dbReference type="SMART" id="SM00052">
    <property type="entry name" value="EAL"/>
    <property type="match status" value="1"/>
</dbReference>
<feature type="transmembrane region" description="Helical" evidence="1">
    <location>
        <begin position="37"/>
        <end position="60"/>
    </location>
</feature>
<dbReference type="Pfam" id="PF00990">
    <property type="entry name" value="GGDEF"/>
    <property type="match status" value="1"/>
</dbReference>
<feature type="transmembrane region" description="Helical" evidence="1">
    <location>
        <begin position="134"/>
        <end position="154"/>
    </location>
</feature>
<dbReference type="InterPro" id="IPR052155">
    <property type="entry name" value="Biofilm_reg_signaling"/>
</dbReference>
<dbReference type="CDD" id="cd01949">
    <property type="entry name" value="GGDEF"/>
    <property type="match status" value="1"/>
</dbReference>
<dbReference type="SUPFAM" id="SSF55073">
    <property type="entry name" value="Nucleotide cyclase"/>
    <property type="match status" value="1"/>
</dbReference>
<dbReference type="SUPFAM" id="SSF55785">
    <property type="entry name" value="PYP-like sensor domain (PAS domain)"/>
    <property type="match status" value="1"/>
</dbReference>
<accession>A0A1W1B9F4</accession>
<sequence>MNHIETEIEIEDNNLSQAIDNTEISFKERLTYDKLSFYYISLPIMLLGNLMGALLLSAIQLNVVDFYSIGIWLSISMIMFFYSLYQYSLFKNETEENKLKNSDIWFDKYYTNILINGIVWGSSAFLLFPESNLLNQMIVIFFLFAIGFSAMGILASKRDLLLTYILVTYAPIILRLFFMEDELYKTIAYAILALILIMLLVANYYGKVINNALNSRQHFITIKHTHEKLKERFFSLFERAPVGIYYYNEALELEDINTHFMQMNKVEKKESLIGLDLHALSNKQIVHAHEDVFKGKTGNYRGPFEALHNQNLYVKLSTVPMINADGKVAGGITIINDITNEVTAKEKMIRNAYYDLLTNIPNRTLLMDKLKSFITNKRDHEEYAALLFLDIDNFKKVNETFGHDVGDSLLKQVVQRIEDVIGSRETFARVSGNKFVILIPSLHMDKTLSEEMTVKYISTINNHFTQPLNVAGEEYHLSFTIGVVLFNNGDASAFDLLKRAETAMYEAKRNARGTSEFYTSSMSADTKEQLMLENDIHKAMKNNELSIYYQPQLDIQENKIIGAEALIRWKHSQKGFIPPSKFIPVAEESGIIIKLEEWIFDRTLSEIKALSQREEGFNLDHIAINVSTIHFLQPHFVEQLMLLVNKHKVKPEWIELEITESGIMRNIDDAIAKIKELKKFGFSFSIDDFGTGYSSLAYLKKLPVDMIKIDQSFIFNMNQNKGDAMIVESVVAIGQKFDLKILAEGVENDATLNYLKIIKCDLYQGNFGYKPMPLEEFIKIV</sequence>
<proteinExistence type="predicted"/>
<dbReference type="PROSITE" id="PS50883">
    <property type="entry name" value="EAL"/>
    <property type="match status" value="1"/>
</dbReference>
<gene>
    <name evidence="4" type="ORF">MNB_SV-8-416</name>
</gene>
<organism evidence="4">
    <name type="scientific">hydrothermal vent metagenome</name>
    <dbReference type="NCBI Taxonomy" id="652676"/>
    <lineage>
        <taxon>unclassified sequences</taxon>
        <taxon>metagenomes</taxon>
        <taxon>ecological metagenomes</taxon>
    </lineage>
</organism>
<feature type="domain" description="EAL" evidence="2">
    <location>
        <begin position="529"/>
        <end position="781"/>
    </location>
</feature>
<dbReference type="InterPro" id="IPR001633">
    <property type="entry name" value="EAL_dom"/>
</dbReference>
<name>A0A1W1B9F4_9ZZZZ</name>
<dbReference type="AlphaFoldDB" id="A0A1W1B9F4"/>
<dbReference type="Gene3D" id="3.20.20.450">
    <property type="entry name" value="EAL domain"/>
    <property type="match status" value="1"/>
</dbReference>
<protein>
    <submittedName>
        <fullName evidence="4">Diguanylate cyclase/phosphodiesterase (GGDEF &amp; EAL domains) with PAS/PAC sensor(S)</fullName>
    </submittedName>
</protein>
<dbReference type="SMART" id="SM00267">
    <property type="entry name" value="GGDEF"/>
    <property type="match status" value="1"/>
</dbReference>
<keyword evidence="1" id="KW-0472">Membrane</keyword>
<dbReference type="InterPro" id="IPR043128">
    <property type="entry name" value="Rev_trsase/Diguanyl_cyclase"/>
</dbReference>
<evidence type="ECO:0000313" key="4">
    <source>
        <dbReference type="EMBL" id="SFV50146.1"/>
    </source>
</evidence>
<feature type="domain" description="GGDEF" evidence="3">
    <location>
        <begin position="382"/>
        <end position="520"/>
    </location>
</feature>
<dbReference type="InterPro" id="IPR035965">
    <property type="entry name" value="PAS-like_dom_sf"/>
</dbReference>
<dbReference type="PROSITE" id="PS50887">
    <property type="entry name" value="GGDEF"/>
    <property type="match status" value="1"/>
</dbReference>
<dbReference type="InterPro" id="IPR035919">
    <property type="entry name" value="EAL_sf"/>
</dbReference>
<evidence type="ECO:0000259" key="2">
    <source>
        <dbReference type="PROSITE" id="PS50883"/>
    </source>
</evidence>
<dbReference type="EMBL" id="FPHD01000007">
    <property type="protein sequence ID" value="SFV50146.1"/>
    <property type="molecule type" value="Genomic_DNA"/>
</dbReference>
<evidence type="ECO:0000259" key="3">
    <source>
        <dbReference type="PROSITE" id="PS50887"/>
    </source>
</evidence>
<feature type="transmembrane region" description="Helical" evidence="1">
    <location>
        <begin position="184"/>
        <end position="206"/>
    </location>
</feature>
<feature type="transmembrane region" description="Helical" evidence="1">
    <location>
        <begin position="109"/>
        <end position="128"/>
    </location>
</feature>
<dbReference type="InterPro" id="IPR000160">
    <property type="entry name" value="GGDEF_dom"/>
</dbReference>
<reference evidence="4" key="1">
    <citation type="submission" date="2016-10" db="EMBL/GenBank/DDBJ databases">
        <authorList>
            <person name="de Groot N.N."/>
        </authorList>
    </citation>
    <scope>NUCLEOTIDE SEQUENCE</scope>
</reference>
<dbReference type="CDD" id="cd01948">
    <property type="entry name" value="EAL"/>
    <property type="match status" value="1"/>
</dbReference>
<keyword evidence="1" id="KW-0812">Transmembrane</keyword>
<dbReference type="Pfam" id="PF00563">
    <property type="entry name" value="EAL"/>
    <property type="match status" value="1"/>
</dbReference>
<evidence type="ECO:0000256" key="1">
    <source>
        <dbReference type="SAM" id="Phobius"/>
    </source>
</evidence>
<dbReference type="Gene3D" id="3.30.450.20">
    <property type="entry name" value="PAS domain"/>
    <property type="match status" value="1"/>
</dbReference>
<dbReference type="SUPFAM" id="SSF141868">
    <property type="entry name" value="EAL domain-like"/>
    <property type="match status" value="1"/>
</dbReference>
<feature type="transmembrane region" description="Helical" evidence="1">
    <location>
        <begin position="161"/>
        <end position="178"/>
    </location>
</feature>
<dbReference type="NCBIfam" id="TIGR00254">
    <property type="entry name" value="GGDEF"/>
    <property type="match status" value="1"/>
</dbReference>
<dbReference type="PANTHER" id="PTHR44757:SF2">
    <property type="entry name" value="BIOFILM ARCHITECTURE MAINTENANCE PROTEIN MBAA"/>
    <property type="match status" value="1"/>
</dbReference>